<dbReference type="EC" id="4.1.1.20" evidence="10"/>
<feature type="domain" description="Orn/DAP/Arg decarboxylase 2 N-terminal" evidence="12">
    <location>
        <begin position="36"/>
        <end position="279"/>
    </location>
</feature>
<feature type="domain" description="Orn/DAP/Arg decarboxylase 2 C-terminal" evidence="11">
    <location>
        <begin position="30"/>
        <end position="369"/>
    </location>
</feature>
<evidence type="ECO:0000256" key="10">
    <source>
        <dbReference type="ARBA" id="ARBA00066427"/>
    </source>
</evidence>
<evidence type="ECO:0000256" key="4">
    <source>
        <dbReference type="ARBA" id="ARBA00022898"/>
    </source>
</evidence>
<comment type="catalytic activity">
    <reaction evidence="7">
        <text>meso-2,6-diaminopimelate + H(+) = L-lysine + CO2</text>
        <dbReference type="Rhea" id="RHEA:15101"/>
        <dbReference type="ChEBI" id="CHEBI:15378"/>
        <dbReference type="ChEBI" id="CHEBI:16526"/>
        <dbReference type="ChEBI" id="CHEBI:32551"/>
        <dbReference type="ChEBI" id="CHEBI:57791"/>
        <dbReference type="EC" id="4.1.1.20"/>
    </reaction>
</comment>
<comment type="similarity">
    <text evidence="9">Belongs to the Orn/Lys/Arg decarboxylase class-II family. LysA subfamily.</text>
</comment>
<evidence type="ECO:0000256" key="8">
    <source>
        <dbReference type="ARBA" id="ARBA00060643"/>
    </source>
</evidence>
<protein>
    <recommendedName>
        <fullName evidence="10">diaminopimelate decarboxylase</fullName>
        <ecNumber evidence="10">4.1.1.20</ecNumber>
    </recommendedName>
</protein>
<reference evidence="13" key="1">
    <citation type="submission" date="2018-06" db="EMBL/GenBank/DDBJ databases">
        <authorList>
            <person name="Zhirakovskaya E."/>
        </authorList>
    </citation>
    <scope>NUCLEOTIDE SEQUENCE</scope>
</reference>
<keyword evidence="5" id="KW-0457">Lysine biosynthesis</keyword>
<dbReference type="SUPFAM" id="SSF51419">
    <property type="entry name" value="PLP-binding barrel"/>
    <property type="match status" value="1"/>
</dbReference>
<evidence type="ECO:0000256" key="3">
    <source>
        <dbReference type="ARBA" id="ARBA00022793"/>
    </source>
</evidence>
<dbReference type="PRINTS" id="PR01181">
    <property type="entry name" value="DAPDCRBXLASE"/>
</dbReference>
<dbReference type="AlphaFoldDB" id="A0A3B1CWE6"/>
<proteinExistence type="inferred from homology"/>
<dbReference type="FunFam" id="3.20.20.10:FF:000003">
    <property type="entry name" value="Diaminopimelate decarboxylase"/>
    <property type="match status" value="1"/>
</dbReference>
<dbReference type="SUPFAM" id="SSF50621">
    <property type="entry name" value="Alanine racemase C-terminal domain-like"/>
    <property type="match status" value="1"/>
</dbReference>
<organism evidence="13">
    <name type="scientific">hydrothermal vent metagenome</name>
    <dbReference type="NCBI Taxonomy" id="652676"/>
    <lineage>
        <taxon>unclassified sequences</taxon>
        <taxon>metagenomes</taxon>
        <taxon>ecological metagenomes</taxon>
    </lineage>
</organism>
<dbReference type="InterPro" id="IPR022643">
    <property type="entry name" value="De-COase2_C"/>
</dbReference>
<dbReference type="EMBL" id="UOGH01000180">
    <property type="protein sequence ID" value="VAX30861.1"/>
    <property type="molecule type" value="Genomic_DNA"/>
</dbReference>
<dbReference type="HAMAP" id="MF_02120">
    <property type="entry name" value="LysA"/>
    <property type="match status" value="1"/>
</dbReference>
<evidence type="ECO:0000256" key="6">
    <source>
        <dbReference type="ARBA" id="ARBA00023239"/>
    </source>
</evidence>
<dbReference type="GO" id="GO:0009089">
    <property type="term" value="P:lysine biosynthetic process via diaminopimelate"/>
    <property type="evidence" value="ECO:0007669"/>
    <property type="project" value="InterPro"/>
</dbReference>
<evidence type="ECO:0000256" key="5">
    <source>
        <dbReference type="ARBA" id="ARBA00023154"/>
    </source>
</evidence>
<dbReference type="InterPro" id="IPR022657">
    <property type="entry name" value="De-COase2_CS"/>
</dbReference>
<comment type="pathway">
    <text evidence="8">Amino-acid biosynthesis; L-lysine biosynthesis via DAP pathway; L-lysine from DL-2,6-diaminopimelate: step 1/1.</text>
</comment>
<keyword evidence="3" id="KW-0210">Decarboxylase</keyword>
<keyword evidence="6 13" id="KW-0456">Lyase</keyword>
<sequence>MDYFRYIKGELYAEDIPVKSLIEEYGTPLYVYSHKTLTRHLKAYNDAFMEIPHITCFAMKANSNSAILRLIANHGGGADIVSGGELYRALRVGIPPEKIVYAGVGKTDDEIRYALSKRILMFNVESEQELERINDIAGQMNLTAPIALRINPDIDPETHPYISTGLRKHKFGIPIENALEYYRVAKGLENIELIGVHKHIGSQITRITPFVDALQRILVLIESLKAEGINLRYLDIGGGLGIQYRDESPPHPKELAQKLLPLLRGQDITVIMEPGRSIAGNAGILLTKVLYLKKGEDREFVIVDAGMNDLMRPTLYDAYHHIVPVRKNRRRMITADIVGPVCESGDFLAREREINSVQHGDCLAVMSAGAYGFSMSSNYNSRPRPAEVLVRDGEHYIIRKRETYRDLVRGEFIPDFLDK</sequence>
<dbReference type="PANTHER" id="PTHR43727:SF2">
    <property type="entry name" value="GROUP IV DECARBOXYLASE"/>
    <property type="match status" value="1"/>
</dbReference>
<dbReference type="InterPro" id="IPR002986">
    <property type="entry name" value="DAP_deCOOHase_LysA"/>
</dbReference>
<dbReference type="InterPro" id="IPR022644">
    <property type="entry name" value="De-COase2_N"/>
</dbReference>
<dbReference type="PRINTS" id="PR01179">
    <property type="entry name" value="ODADCRBXLASE"/>
</dbReference>
<dbReference type="InterPro" id="IPR000183">
    <property type="entry name" value="Orn/DAP/Arg_de-COase"/>
</dbReference>
<evidence type="ECO:0000256" key="7">
    <source>
        <dbReference type="ARBA" id="ARBA00050464"/>
    </source>
</evidence>
<dbReference type="FunFam" id="2.40.37.10:FF:000003">
    <property type="entry name" value="Diaminopimelate decarboxylase"/>
    <property type="match status" value="1"/>
</dbReference>
<keyword evidence="2" id="KW-0028">Amino-acid biosynthesis</keyword>
<dbReference type="NCBIfam" id="TIGR01048">
    <property type="entry name" value="lysA"/>
    <property type="match status" value="1"/>
</dbReference>
<dbReference type="Pfam" id="PF00278">
    <property type="entry name" value="Orn_DAP_Arg_deC"/>
    <property type="match status" value="1"/>
</dbReference>
<evidence type="ECO:0000259" key="12">
    <source>
        <dbReference type="Pfam" id="PF02784"/>
    </source>
</evidence>
<dbReference type="Gene3D" id="3.20.20.10">
    <property type="entry name" value="Alanine racemase"/>
    <property type="match status" value="1"/>
</dbReference>
<evidence type="ECO:0000256" key="9">
    <source>
        <dbReference type="ARBA" id="ARBA00060983"/>
    </source>
</evidence>
<dbReference type="InterPro" id="IPR029066">
    <property type="entry name" value="PLP-binding_barrel"/>
</dbReference>
<accession>A0A3B1CWE6</accession>
<name>A0A3B1CWE6_9ZZZZ</name>
<dbReference type="CDD" id="cd06828">
    <property type="entry name" value="PLPDE_III_DapDC"/>
    <property type="match status" value="1"/>
</dbReference>
<dbReference type="PANTHER" id="PTHR43727">
    <property type="entry name" value="DIAMINOPIMELATE DECARBOXYLASE"/>
    <property type="match status" value="1"/>
</dbReference>
<evidence type="ECO:0000313" key="13">
    <source>
        <dbReference type="EMBL" id="VAX30861.1"/>
    </source>
</evidence>
<dbReference type="PROSITE" id="PS00879">
    <property type="entry name" value="ODR_DC_2_2"/>
    <property type="match status" value="1"/>
</dbReference>
<dbReference type="InterPro" id="IPR009006">
    <property type="entry name" value="Ala_racemase/Decarboxylase_C"/>
</dbReference>
<comment type="cofactor">
    <cofactor evidence="1">
        <name>pyridoxal 5'-phosphate</name>
        <dbReference type="ChEBI" id="CHEBI:597326"/>
    </cofactor>
</comment>
<dbReference type="GO" id="GO:0008836">
    <property type="term" value="F:diaminopimelate decarboxylase activity"/>
    <property type="evidence" value="ECO:0007669"/>
    <property type="project" value="UniProtKB-EC"/>
</dbReference>
<dbReference type="PROSITE" id="PS00878">
    <property type="entry name" value="ODR_DC_2_1"/>
    <property type="match status" value="1"/>
</dbReference>
<evidence type="ECO:0000256" key="1">
    <source>
        <dbReference type="ARBA" id="ARBA00001933"/>
    </source>
</evidence>
<dbReference type="InterPro" id="IPR022653">
    <property type="entry name" value="De-COase2_pyr-phos_BS"/>
</dbReference>
<evidence type="ECO:0000256" key="2">
    <source>
        <dbReference type="ARBA" id="ARBA00022605"/>
    </source>
</evidence>
<gene>
    <name evidence="13" type="ORF">MNBD_NITROSPIRAE02-90</name>
</gene>
<dbReference type="Pfam" id="PF02784">
    <property type="entry name" value="Orn_Arg_deC_N"/>
    <property type="match status" value="1"/>
</dbReference>
<keyword evidence="4" id="KW-0663">Pyridoxal phosphate</keyword>
<evidence type="ECO:0000259" key="11">
    <source>
        <dbReference type="Pfam" id="PF00278"/>
    </source>
</evidence>
<dbReference type="Gene3D" id="2.40.37.10">
    <property type="entry name" value="Lyase, Ornithine Decarboxylase, Chain A, domain 1"/>
    <property type="match status" value="1"/>
</dbReference>